<protein>
    <recommendedName>
        <fullName evidence="5">PEBP-like protein</fullName>
    </recommendedName>
</protein>
<feature type="signal peptide" evidence="2">
    <location>
        <begin position="1"/>
        <end position="26"/>
    </location>
</feature>
<dbReference type="CDD" id="cd00866">
    <property type="entry name" value="PEBP_euk"/>
    <property type="match status" value="1"/>
</dbReference>
<dbReference type="OrthoDB" id="2506647at2759"/>
<dbReference type="InterPro" id="IPR036610">
    <property type="entry name" value="PEBP-like_sf"/>
</dbReference>
<proteinExistence type="predicted"/>
<comment type="caution">
    <text evidence="3">The sequence shown here is derived from an EMBL/GenBank/DDBJ whole genome shotgun (WGS) entry which is preliminary data.</text>
</comment>
<dbReference type="AlphaFoldDB" id="A0A9P6T8Q7"/>
<dbReference type="Proteomes" id="UP000886653">
    <property type="component" value="Unassembled WGS sequence"/>
</dbReference>
<name>A0A9P6T8Q7_9BASI</name>
<keyword evidence="1" id="KW-0812">Transmembrane</keyword>
<keyword evidence="2" id="KW-0732">Signal</keyword>
<feature type="chain" id="PRO_5040364181" description="PEBP-like protein" evidence="2">
    <location>
        <begin position="27"/>
        <end position="303"/>
    </location>
</feature>
<evidence type="ECO:0000256" key="2">
    <source>
        <dbReference type="SAM" id="SignalP"/>
    </source>
</evidence>
<keyword evidence="4" id="KW-1185">Reference proteome</keyword>
<keyword evidence="1" id="KW-0472">Membrane</keyword>
<evidence type="ECO:0000313" key="3">
    <source>
        <dbReference type="EMBL" id="KAG0143256.1"/>
    </source>
</evidence>
<evidence type="ECO:0008006" key="5">
    <source>
        <dbReference type="Google" id="ProtNLM"/>
    </source>
</evidence>
<feature type="transmembrane region" description="Helical" evidence="1">
    <location>
        <begin position="284"/>
        <end position="302"/>
    </location>
</feature>
<dbReference type="InterPro" id="IPR035810">
    <property type="entry name" value="PEBP_euk"/>
</dbReference>
<dbReference type="PANTHER" id="PTHR11362:SF140">
    <property type="entry name" value="PEBP-LIKE PROTEIN"/>
    <property type="match status" value="1"/>
</dbReference>
<dbReference type="InterPro" id="IPR008914">
    <property type="entry name" value="PEBP"/>
</dbReference>
<keyword evidence="1" id="KW-1133">Transmembrane helix</keyword>
<reference evidence="3" key="1">
    <citation type="submission" date="2013-11" db="EMBL/GenBank/DDBJ databases">
        <title>Genome sequence of the fusiform rust pathogen reveals effectors for host alternation and coevolution with pine.</title>
        <authorList>
            <consortium name="DOE Joint Genome Institute"/>
            <person name="Smith K."/>
            <person name="Pendleton A."/>
            <person name="Kubisiak T."/>
            <person name="Anderson C."/>
            <person name="Salamov A."/>
            <person name="Aerts A."/>
            <person name="Riley R."/>
            <person name="Clum A."/>
            <person name="Lindquist E."/>
            <person name="Ence D."/>
            <person name="Campbell M."/>
            <person name="Kronenberg Z."/>
            <person name="Feau N."/>
            <person name="Dhillon B."/>
            <person name="Hamelin R."/>
            <person name="Burleigh J."/>
            <person name="Smith J."/>
            <person name="Yandell M."/>
            <person name="Nelson C."/>
            <person name="Grigoriev I."/>
            <person name="Davis J."/>
        </authorList>
    </citation>
    <scope>NUCLEOTIDE SEQUENCE</scope>
    <source>
        <strain evidence="3">G11</strain>
    </source>
</reference>
<evidence type="ECO:0000256" key="1">
    <source>
        <dbReference type="SAM" id="Phobius"/>
    </source>
</evidence>
<sequence length="303" mass="31396">MSTFAFKPTHTFILLVSAYLFASTRAQATAQQLAIVQAEYDASQFSANYPDGFGIPLKAQALLNVIYPSGNVQLAKPYSASDVSTLPTISVTPSASNEANFKAPNVFTLTLADANALGNPDPQGNYRHFLENGASFGDPTSNGTSALNSGSGTLVTPYAGPGPLPNEGPHRYAWLLFAQPSGFHAPSNLSTASVGPGHWYLNSYVSSSGLGDLVAASFFTVENGHASYSLKPTAALNTATITAQPTGGSGSSTGAGAVITAAPNSTSTNARNPANSLHPTSIDLFKTFFMGFGLIFVGFLLVQ</sequence>
<gene>
    <name evidence="3" type="ORF">CROQUDRAFT_661506</name>
</gene>
<dbReference type="PANTHER" id="PTHR11362">
    <property type="entry name" value="PHOSPHATIDYLETHANOLAMINE-BINDING PROTEIN"/>
    <property type="match status" value="1"/>
</dbReference>
<dbReference type="EMBL" id="MU167324">
    <property type="protein sequence ID" value="KAG0143256.1"/>
    <property type="molecule type" value="Genomic_DNA"/>
</dbReference>
<dbReference type="Gene3D" id="3.90.280.10">
    <property type="entry name" value="PEBP-like"/>
    <property type="match status" value="1"/>
</dbReference>
<evidence type="ECO:0000313" key="4">
    <source>
        <dbReference type="Proteomes" id="UP000886653"/>
    </source>
</evidence>
<accession>A0A9P6T8Q7</accession>
<dbReference type="Pfam" id="PF01161">
    <property type="entry name" value="PBP"/>
    <property type="match status" value="1"/>
</dbReference>
<organism evidence="3 4">
    <name type="scientific">Cronartium quercuum f. sp. fusiforme G11</name>
    <dbReference type="NCBI Taxonomy" id="708437"/>
    <lineage>
        <taxon>Eukaryota</taxon>
        <taxon>Fungi</taxon>
        <taxon>Dikarya</taxon>
        <taxon>Basidiomycota</taxon>
        <taxon>Pucciniomycotina</taxon>
        <taxon>Pucciniomycetes</taxon>
        <taxon>Pucciniales</taxon>
        <taxon>Coleosporiaceae</taxon>
        <taxon>Cronartium</taxon>
    </lineage>
</organism>
<dbReference type="SUPFAM" id="SSF49777">
    <property type="entry name" value="PEBP-like"/>
    <property type="match status" value="1"/>
</dbReference>